<evidence type="ECO:0000256" key="1">
    <source>
        <dbReference type="SAM" id="SignalP"/>
    </source>
</evidence>
<dbReference type="RefSeq" id="WP_153360129.1">
    <property type="nucleotide sequence ID" value="NZ_ML762492.1"/>
</dbReference>
<reference evidence="3 4" key="1">
    <citation type="submission" date="2019-07" db="EMBL/GenBank/DDBJ databases">
        <title>R&amp;d 2014.</title>
        <authorList>
            <person name="Klenk H.-P."/>
        </authorList>
    </citation>
    <scope>NUCLEOTIDE SEQUENCE [LARGE SCALE GENOMIC DNA]</scope>
    <source>
        <strain evidence="3 4">DSM 45764</strain>
    </source>
</reference>
<sequence>MSRLNRGPLLLLLGAGLCALGLVAPAAAAAAPSGETALVRMMHLSPDTPSVDAYIDSVSAPGTGVVLPAVTYGDVSAYQAVPPGTYTVSARAAGANPASPPVLATTVTVAPGSATTIAGVGYFADLGFAVLPDDLSLPPAGQARVRVVNAAAGVSPVDLALADGPQLAADLAFPSNTEYQDVPGGPATLTVTPASGEPTELPLDLAAGSVQTVLLLDRGEGGVTVTTALDAASPGVVPVGGVEAGAGGTATGGGAPVGRVALAVLAVSALLVAVRGRVGPRGRVARHTAS</sequence>
<dbReference type="OrthoDB" id="9783299at2"/>
<feature type="domain" description="DUF4397" evidence="2">
    <location>
        <begin position="37"/>
        <end position="159"/>
    </location>
</feature>
<keyword evidence="4" id="KW-1185">Reference proteome</keyword>
<evidence type="ECO:0000259" key="2">
    <source>
        <dbReference type="Pfam" id="PF14344"/>
    </source>
</evidence>
<dbReference type="AlphaFoldDB" id="A0A562ITJ5"/>
<name>A0A562ITJ5_9ACTN</name>
<dbReference type="Pfam" id="PF14344">
    <property type="entry name" value="DUF4397"/>
    <property type="match status" value="1"/>
</dbReference>
<dbReference type="EMBL" id="VLKF01000001">
    <property type="protein sequence ID" value="TWH74005.1"/>
    <property type="molecule type" value="Genomic_DNA"/>
</dbReference>
<keyword evidence="1" id="KW-0732">Signal</keyword>
<feature type="signal peptide" evidence="1">
    <location>
        <begin position="1"/>
        <end position="30"/>
    </location>
</feature>
<protein>
    <submittedName>
        <fullName evidence="3">Uncharacterized protein DUF4397</fullName>
    </submittedName>
</protein>
<evidence type="ECO:0000313" key="3">
    <source>
        <dbReference type="EMBL" id="TWH74005.1"/>
    </source>
</evidence>
<dbReference type="InterPro" id="IPR025510">
    <property type="entry name" value="DUF4397"/>
</dbReference>
<proteinExistence type="predicted"/>
<comment type="caution">
    <text evidence="3">The sequence shown here is derived from an EMBL/GenBank/DDBJ whole genome shotgun (WGS) entry which is preliminary data.</text>
</comment>
<evidence type="ECO:0000313" key="4">
    <source>
        <dbReference type="Proteomes" id="UP000321490"/>
    </source>
</evidence>
<feature type="chain" id="PRO_5021709047" evidence="1">
    <location>
        <begin position="31"/>
        <end position="290"/>
    </location>
</feature>
<accession>A0A562ITJ5</accession>
<gene>
    <name evidence="3" type="ORF">JD78_02537</name>
</gene>
<organism evidence="3 4">
    <name type="scientific">Modestobacter roseus</name>
    <dbReference type="NCBI Taxonomy" id="1181884"/>
    <lineage>
        <taxon>Bacteria</taxon>
        <taxon>Bacillati</taxon>
        <taxon>Actinomycetota</taxon>
        <taxon>Actinomycetes</taxon>
        <taxon>Geodermatophilales</taxon>
        <taxon>Geodermatophilaceae</taxon>
        <taxon>Modestobacter</taxon>
    </lineage>
</organism>
<dbReference type="Proteomes" id="UP000321490">
    <property type="component" value="Unassembled WGS sequence"/>
</dbReference>